<protein>
    <submittedName>
        <fullName evidence="2">Uncharacterized protein</fullName>
    </submittedName>
</protein>
<keyword evidence="3" id="KW-1185">Reference proteome</keyword>
<accession>A0AA41SHR8</accession>
<dbReference type="AlphaFoldDB" id="A0AA41SHR8"/>
<keyword evidence="1" id="KW-0472">Membrane</keyword>
<evidence type="ECO:0000256" key="1">
    <source>
        <dbReference type="SAM" id="Phobius"/>
    </source>
</evidence>
<dbReference type="Proteomes" id="UP001177140">
    <property type="component" value="Unassembled WGS sequence"/>
</dbReference>
<name>A0AA41SHR8_PAPNU</name>
<evidence type="ECO:0000313" key="2">
    <source>
        <dbReference type="EMBL" id="MCL7036792.1"/>
    </source>
</evidence>
<feature type="transmembrane region" description="Helical" evidence="1">
    <location>
        <begin position="66"/>
        <end position="85"/>
    </location>
</feature>
<gene>
    <name evidence="2" type="ORF">MKW94_027199</name>
</gene>
<feature type="transmembrane region" description="Helical" evidence="1">
    <location>
        <begin position="12"/>
        <end position="32"/>
    </location>
</feature>
<keyword evidence="1" id="KW-1133">Transmembrane helix</keyword>
<dbReference type="EMBL" id="JAJJMA010171973">
    <property type="protein sequence ID" value="MCL7036792.1"/>
    <property type="molecule type" value="Genomic_DNA"/>
</dbReference>
<sequence>MVFWEDYLSDEVMGTFAPIVLYWIYAGMYQLLPPLDHYRLHTRKETDEKNCVALSTVIKGVLLQQLAQATVAHALFLFGIWFFVLRRVNDNGFVVVEVMYGSID</sequence>
<comment type="caution">
    <text evidence="2">The sequence shown here is derived from an EMBL/GenBank/DDBJ whole genome shotgun (WGS) entry which is preliminary data.</text>
</comment>
<evidence type="ECO:0000313" key="3">
    <source>
        <dbReference type="Proteomes" id="UP001177140"/>
    </source>
</evidence>
<reference evidence="2" key="1">
    <citation type="submission" date="2022-03" db="EMBL/GenBank/DDBJ databases">
        <title>A functionally conserved STORR gene fusion in Papaver species that diverged 16.8 million years ago.</title>
        <authorList>
            <person name="Catania T."/>
        </authorList>
    </citation>
    <scope>NUCLEOTIDE SEQUENCE</scope>
    <source>
        <strain evidence="2">S-191538</strain>
    </source>
</reference>
<organism evidence="2 3">
    <name type="scientific">Papaver nudicaule</name>
    <name type="common">Iceland poppy</name>
    <dbReference type="NCBI Taxonomy" id="74823"/>
    <lineage>
        <taxon>Eukaryota</taxon>
        <taxon>Viridiplantae</taxon>
        <taxon>Streptophyta</taxon>
        <taxon>Embryophyta</taxon>
        <taxon>Tracheophyta</taxon>
        <taxon>Spermatophyta</taxon>
        <taxon>Magnoliopsida</taxon>
        <taxon>Ranunculales</taxon>
        <taxon>Papaveraceae</taxon>
        <taxon>Papaveroideae</taxon>
        <taxon>Papaver</taxon>
    </lineage>
</organism>
<proteinExistence type="predicted"/>
<keyword evidence="1" id="KW-0812">Transmembrane</keyword>